<name>A0A6M4H3I6_9PROT</name>
<evidence type="ECO:0008006" key="4">
    <source>
        <dbReference type="Google" id="ProtNLM"/>
    </source>
</evidence>
<accession>A0A6M4H3I6</accession>
<dbReference type="Gene3D" id="2.40.128.20">
    <property type="match status" value="1"/>
</dbReference>
<dbReference type="EMBL" id="CP053073">
    <property type="protein sequence ID" value="QJR14086.1"/>
    <property type="molecule type" value="Genomic_DNA"/>
</dbReference>
<evidence type="ECO:0000313" key="3">
    <source>
        <dbReference type="Proteomes" id="UP000503096"/>
    </source>
</evidence>
<dbReference type="AlphaFoldDB" id="A0A6M4H3I6"/>
<feature type="chain" id="PRO_5027119851" description="THAP4-like heme-binding beta-barrel domain-containing protein" evidence="1">
    <location>
        <begin position="20"/>
        <end position="181"/>
    </location>
</feature>
<dbReference type="RefSeq" id="WP_171160874.1">
    <property type="nucleotide sequence ID" value="NZ_CP053073.1"/>
</dbReference>
<reference evidence="2 3" key="1">
    <citation type="submission" date="2020-04" db="EMBL/GenBank/DDBJ databases">
        <title>Usitatibacter rugosus gen. nov., sp. nov. and Usitatibacter palustris sp. nov., novel members of Usitatibacteraceae fam. nov. within the order Nitrosomonadales isolated from soil.</title>
        <authorList>
            <person name="Huber K.J."/>
            <person name="Neumann-Schaal M."/>
            <person name="Geppert A."/>
            <person name="Luckner M."/>
            <person name="Wanner G."/>
            <person name="Overmann J."/>
        </authorList>
    </citation>
    <scope>NUCLEOTIDE SEQUENCE [LARGE SCALE GENOMIC DNA]</scope>
    <source>
        <strain evidence="2 3">Swamp67</strain>
    </source>
</reference>
<keyword evidence="1" id="KW-0732">Signal</keyword>
<gene>
    <name evidence="2" type="ORF">DSM104440_00879</name>
</gene>
<proteinExistence type="predicted"/>
<dbReference type="InterPro" id="IPR012674">
    <property type="entry name" value="Calycin"/>
</dbReference>
<organism evidence="2 3">
    <name type="scientific">Usitatibacter palustris</name>
    <dbReference type="NCBI Taxonomy" id="2732487"/>
    <lineage>
        <taxon>Bacteria</taxon>
        <taxon>Pseudomonadati</taxon>
        <taxon>Pseudomonadota</taxon>
        <taxon>Betaproteobacteria</taxon>
        <taxon>Nitrosomonadales</taxon>
        <taxon>Usitatibacteraceae</taxon>
        <taxon>Usitatibacter</taxon>
    </lineage>
</organism>
<dbReference type="Proteomes" id="UP000503096">
    <property type="component" value="Chromosome"/>
</dbReference>
<feature type="signal peptide" evidence="1">
    <location>
        <begin position="1"/>
        <end position="19"/>
    </location>
</feature>
<dbReference type="KEGG" id="upl:DSM104440_00879"/>
<dbReference type="InParanoid" id="A0A6M4H3I6"/>
<evidence type="ECO:0000256" key="1">
    <source>
        <dbReference type="SAM" id="SignalP"/>
    </source>
</evidence>
<sequence length="181" mass="20692">MQTLAKWIGIAALSVPALAWSQDAKPDPWAPVRFMVGQWQGTASGKPGEGTVTRSYEFVLGGKFLHERNTSIYAPNENNKNKGEVHEHWSFISYDRARKAIVLRQFHVEGFVNQYVQAADKSTANKLVFESEGFENLSNKWRARETYEILGPDEFVEIFELAMADKPFEVYSTNRFKRVAR</sequence>
<keyword evidence="3" id="KW-1185">Reference proteome</keyword>
<evidence type="ECO:0000313" key="2">
    <source>
        <dbReference type="EMBL" id="QJR14086.1"/>
    </source>
</evidence>
<protein>
    <recommendedName>
        <fullName evidence="4">THAP4-like heme-binding beta-barrel domain-containing protein</fullName>
    </recommendedName>
</protein>